<sequence length="51" mass="5877">MYPTVQASENPLLDGIVEIKYEKHPENIINKTIYKDEDCKDGIEFPSASEY</sequence>
<dbReference type="WBParaSite" id="SPAL_0001338800.1">
    <property type="protein sequence ID" value="SPAL_0001338800.1"/>
    <property type="gene ID" value="SPAL_0001338800"/>
</dbReference>
<dbReference type="AlphaFoldDB" id="A0A0N5C612"/>
<protein>
    <submittedName>
        <fullName evidence="2">Uncharacterized protein</fullName>
    </submittedName>
</protein>
<proteinExistence type="predicted"/>
<accession>A0A0N5C612</accession>
<reference evidence="2" key="1">
    <citation type="submission" date="2017-02" db="UniProtKB">
        <authorList>
            <consortium name="WormBaseParasite"/>
        </authorList>
    </citation>
    <scope>IDENTIFICATION</scope>
</reference>
<organism evidence="1 2">
    <name type="scientific">Strongyloides papillosus</name>
    <name type="common">Intestinal threadworm</name>
    <dbReference type="NCBI Taxonomy" id="174720"/>
    <lineage>
        <taxon>Eukaryota</taxon>
        <taxon>Metazoa</taxon>
        <taxon>Ecdysozoa</taxon>
        <taxon>Nematoda</taxon>
        <taxon>Chromadorea</taxon>
        <taxon>Rhabditida</taxon>
        <taxon>Tylenchina</taxon>
        <taxon>Panagrolaimomorpha</taxon>
        <taxon>Strongyloidoidea</taxon>
        <taxon>Strongyloididae</taxon>
        <taxon>Strongyloides</taxon>
    </lineage>
</organism>
<evidence type="ECO:0000313" key="2">
    <source>
        <dbReference type="WBParaSite" id="SPAL_0001338800.1"/>
    </source>
</evidence>
<name>A0A0N5C612_STREA</name>
<keyword evidence="1" id="KW-1185">Reference proteome</keyword>
<evidence type="ECO:0000313" key="1">
    <source>
        <dbReference type="Proteomes" id="UP000046392"/>
    </source>
</evidence>
<dbReference type="Proteomes" id="UP000046392">
    <property type="component" value="Unplaced"/>
</dbReference>